<feature type="compositionally biased region" description="Polar residues" evidence="3">
    <location>
        <begin position="1"/>
        <end position="18"/>
    </location>
</feature>
<dbReference type="Pfam" id="PF16987">
    <property type="entry name" value="KIX_2"/>
    <property type="match status" value="1"/>
</dbReference>
<dbReference type="AlphaFoldDB" id="A0A0S3RLA9"/>
<feature type="region of interest" description="Disordered" evidence="3">
    <location>
        <begin position="94"/>
        <end position="119"/>
    </location>
</feature>
<evidence type="ECO:0000256" key="3">
    <source>
        <dbReference type="SAM" id="MobiDB-lite"/>
    </source>
</evidence>
<dbReference type="PANTHER" id="PTHR33137">
    <property type="entry name" value="MEDIATOR OF RNA POLYMERASE II TRANSCRIPTION SUBUNIT 15A-RELATED"/>
    <property type="match status" value="1"/>
</dbReference>
<sequence length="119" mass="13522">MDSNNWRPNQGNNPTMDTNDWRAQLPPGSRQKIVNKIMDTLKKDNPFSGPDGLQELRQIAIRFEEEIFTTARSQPDYLRKISMKMLTWETKSQNTLANSQVGPSNRPTDQDDVADGAEA</sequence>
<dbReference type="GO" id="GO:0005634">
    <property type="term" value="C:nucleus"/>
    <property type="evidence" value="ECO:0007669"/>
    <property type="project" value="UniProtKB-SubCell"/>
</dbReference>
<feature type="region of interest" description="Disordered" evidence="3">
    <location>
        <begin position="1"/>
        <end position="26"/>
    </location>
</feature>
<dbReference type="SUPFAM" id="SSF47040">
    <property type="entry name" value="Kix domain of CBP (creb binding protein)"/>
    <property type="match status" value="1"/>
</dbReference>
<dbReference type="InterPro" id="IPR036529">
    <property type="entry name" value="KIX_dom_sf"/>
</dbReference>
<feature type="compositionally biased region" description="Acidic residues" evidence="3">
    <location>
        <begin position="110"/>
        <end position="119"/>
    </location>
</feature>
<dbReference type="InterPro" id="IPR044661">
    <property type="entry name" value="MED15a/b/c-like"/>
</dbReference>
<evidence type="ECO:0000259" key="4">
    <source>
        <dbReference type="Pfam" id="PF16987"/>
    </source>
</evidence>
<dbReference type="FunFam" id="1.10.246.20:FF:000003">
    <property type="entry name" value="Mediator of RNA polymerase II transcription subunit 15a"/>
    <property type="match status" value="1"/>
</dbReference>
<evidence type="ECO:0000313" key="6">
    <source>
        <dbReference type="Proteomes" id="UP000291084"/>
    </source>
</evidence>
<dbReference type="Gene3D" id="1.10.246.20">
    <property type="entry name" value="Coactivator CBP, KIX domain"/>
    <property type="match status" value="1"/>
</dbReference>
<feature type="compositionally biased region" description="Polar residues" evidence="3">
    <location>
        <begin position="94"/>
        <end position="107"/>
    </location>
</feature>
<reference evidence="5 6" key="1">
    <citation type="journal article" date="2015" name="Sci. Rep.">
        <title>The power of single molecule real-time sequencing technology in the de novo assembly of a eukaryotic genome.</title>
        <authorList>
            <person name="Sakai H."/>
            <person name="Naito K."/>
            <person name="Ogiso-Tanaka E."/>
            <person name="Takahashi Y."/>
            <person name="Iseki K."/>
            <person name="Muto C."/>
            <person name="Satou K."/>
            <person name="Teruya K."/>
            <person name="Shiroma A."/>
            <person name="Shimoji M."/>
            <person name="Hirano T."/>
            <person name="Itoh T."/>
            <person name="Kaga A."/>
            <person name="Tomooka N."/>
        </authorList>
    </citation>
    <scope>NUCLEOTIDE SEQUENCE [LARGE SCALE GENOMIC DNA]</scope>
    <source>
        <strain evidence="6">cv. Shumari</strain>
    </source>
</reference>
<dbReference type="InterPro" id="IPR036546">
    <property type="entry name" value="MED15_KIX"/>
</dbReference>
<evidence type="ECO:0000256" key="1">
    <source>
        <dbReference type="ARBA" id="ARBA00004123"/>
    </source>
</evidence>
<organism evidence="5 6">
    <name type="scientific">Vigna angularis var. angularis</name>
    <dbReference type="NCBI Taxonomy" id="157739"/>
    <lineage>
        <taxon>Eukaryota</taxon>
        <taxon>Viridiplantae</taxon>
        <taxon>Streptophyta</taxon>
        <taxon>Embryophyta</taxon>
        <taxon>Tracheophyta</taxon>
        <taxon>Spermatophyta</taxon>
        <taxon>Magnoliopsida</taxon>
        <taxon>eudicotyledons</taxon>
        <taxon>Gunneridae</taxon>
        <taxon>Pentapetalae</taxon>
        <taxon>rosids</taxon>
        <taxon>fabids</taxon>
        <taxon>Fabales</taxon>
        <taxon>Fabaceae</taxon>
        <taxon>Papilionoideae</taxon>
        <taxon>50 kb inversion clade</taxon>
        <taxon>NPAAA clade</taxon>
        <taxon>indigoferoid/millettioid clade</taxon>
        <taxon>Phaseoleae</taxon>
        <taxon>Vigna</taxon>
    </lineage>
</organism>
<dbReference type="GO" id="GO:0031490">
    <property type="term" value="F:chromatin DNA binding"/>
    <property type="evidence" value="ECO:0007669"/>
    <property type="project" value="InterPro"/>
</dbReference>
<keyword evidence="6" id="KW-1185">Reference proteome</keyword>
<dbReference type="Proteomes" id="UP000291084">
    <property type="component" value="Chromosome 3"/>
</dbReference>
<accession>A0A0S3RLA9</accession>
<protein>
    <recommendedName>
        <fullName evidence="4">Mediator complex subunit 15 KIX domain-containing protein</fullName>
    </recommendedName>
</protein>
<dbReference type="GO" id="GO:0003713">
    <property type="term" value="F:transcription coactivator activity"/>
    <property type="evidence" value="ECO:0007669"/>
    <property type="project" value="InterPro"/>
</dbReference>
<dbReference type="OrthoDB" id="1912459at2759"/>
<evidence type="ECO:0000313" key="5">
    <source>
        <dbReference type="EMBL" id="BAT81319.1"/>
    </source>
</evidence>
<proteinExistence type="predicted"/>
<evidence type="ECO:0000256" key="2">
    <source>
        <dbReference type="ARBA" id="ARBA00023242"/>
    </source>
</evidence>
<comment type="subcellular location">
    <subcellularLocation>
        <location evidence="1">Nucleus</location>
    </subcellularLocation>
</comment>
<dbReference type="EMBL" id="AP015036">
    <property type="protein sequence ID" value="BAT81319.1"/>
    <property type="molecule type" value="Genomic_DNA"/>
</dbReference>
<gene>
    <name evidence="5" type="primary">Vigan.03G101000</name>
    <name evidence="5" type="ORF">VIGAN_03101000</name>
</gene>
<name>A0A0S3RLA9_PHAAN</name>
<keyword evidence="2" id="KW-0539">Nucleus</keyword>
<dbReference type="PANTHER" id="PTHR33137:SF4">
    <property type="entry name" value="MEDIATOR OF RNA POLYMERASE II TRANSCRIPTION SUBUNIT 15A-RELATED"/>
    <property type="match status" value="1"/>
</dbReference>
<feature type="domain" description="Mediator complex subunit 15 KIX" evidence="4">
    <location>
        <begin position="18"/>
        <end position="98"/>
    </location>
</feature>